<dbReference type="InterPro" id="IPR009057">
    <property type="entry name" value="Homeodomain-like_sf"/>
</dbReference>
<dbReference type="Pfam" id="PF12833">
    <property type="entry name" value="HTH_18"/>
    <property type="match status" value="1"/>
</dbReference>
<dbReference type="SUPFAM" id="SSF51182">
    <property type="entry name" value="RmlC-like cupins"/>
    <property type="match status" value="1"/>
</dbReference>
<proteinExistence type="predicted"/>
<dbReference type="InterPro" id="IPR011051">
    <property type="entry name" value="RmlC_Cupin_sf"/>
</dbReference>
<keyword evidence="1" id="KW-0805">Transcription regulation</keyword>
<protein>
    <submittedName>
        <fullName evidence="5">Transcriptional regulator, AraC family</fullName>
    </submittedName>
</protein>
<dbReference type="PROSITE" id="PS00041">
    <property type="entry name" value="HTH_ARAC_FAMILY_1"/>
    <property type="match status" value="1"/>
</dbReference>
<evidence type="ECO:0000256" key="2">
    <source>
        <dbReference type="ARBA" id="ARBA00023125"/>
    </source>
</evidence>
<dbReference type="Gene3D" id="2.60.120.10">
    <property type="entry name" value="Jelly Rolls"/>
    <property type="match status" value="1"/>
</dbReference>
<dbReference type="PANTHER" id="PTHR46796:SF2">
    <property type="entry name" value="TRANSCRIPTIONAL REGULATORY PROTEIN"/>
    <property type="match status" value="1"/>
</dbReference>
<organism evidence="5 6">
    <name type="scientific">Mesorhizobium plurifarium</name>
    <dbReference type="NCBI Taxonomy" id="69974"/>
    <lineage>
        <taxon>Bacteria</taxon>
        <taxon>Pseudomonadati</taxon>
        <taxon>Pseudomonadota</taxon>
        <taxon>Alphaproteobacteria</taxon>
        <taxon>Hyphomicrobiales</taxon>
        <taxon>Phyllobacteriaceae</taxon>
        <taxon>Mesorhizobium</taxon>
    </lineage>
</organism>
<dbReference type="Proteomes" id="UP000045285">
    <property type="component" value="Unassembled WGS sequence"/>
</dbReference>
<dbReference type="InterPro" id="IPR018062">
    <property type="entry name" value="HTH_AraC-typ_CS"/>
</dbReference>
<dbReference type="GO" id="GO:0003700">
    <property type="term" value="F:DNA-binding transcription factor activity"/>
    <property type="evidence" value="ECO:0007669"/>
    <property type="project" value="InterPro"/>
</dbReference>
<dbReference type="Pfam" id="PF07883">
    <property type="entry name" value="Cupin_2"/>
    <property type="match status" value="1"/>
</dbReference>
<dbReference type="GO" id="GO:0043565">
    <property type="term" value="F:sequence-specific DNA binding"/>
    <property type="evidence" value="ECO:0007669"/>
    <property type="project" value="InterPro"/>
</dbReference>
<keyword evidence="6" id="KW-1185">Reference proteome</keyword>
<dbReference type="InterPro" id="IPR013096">
    <property type="entry name" value="Cupin_2"/>
</dbReference>
<keyword evidence="2" id="KW-0238">DNA-binding</keyword>
<name>A0A090EAT8_MESPL</name>
<evidence type="ECO:0000259" key="4">
    <source>
        <dbReference type="PROSITE" id="PS01124"/>
    </source>
</evidence>
<evidence type="ECO:0000256" key="1">
    <source>
        <dbReference type="ARBA" id="ARBA00023015"/>
    </source>
</evidence>
<dbReference type="Gene3D" id="1.10.10.60">
    <property type="entry name" value="Homeodomain-like"/>
    <property type="match status" value="2"/>
</dbReference>
<feature type="domain" description="HTH araC/xylS-type" evidence="4">
    <location>
        <begin position="172"/>
        <end position="270"/>
    </location>
</feature>
<keyword evidence="3" id="KW-0804">Transcription</keyword>
<reference evidence="6" key="1">
    <citation type="submission" date="2014-08" db="EMBL/GenBank/DDBJ databases">
        <authorList>
            <person name="Moulin L."/>
        </authorList>
    </citation>
    <scope>NUCLEOTIDE SEQUENCE [LARGE SCALE GENOMIC DNA]</scope>
</reference>
<dbReference type="AlphaFoldDB" id="A0A090EAT8"/>
<dbReference type="STRING" id="69974.MPLDJ20_150442"/>
<gene>
    <name evidence="5" type="ORF">MPL3356_60727</name>
</gene>
<dbReference type="PROSITE" id="PS01124">
    <property type="entry name" value="HTH_ARAC_FAMILY_2"/>
    <property type="match status" value="1"/>
</dbReference>
<dbReference type="InterPro" id="IPR014710">
    <property type="entry name" value="RmlC-like_jellyroll"/>
</dbReference>
<accession>A0A090EAT8</accession>
<dbReference type="SUPFAM" id="SSF46689">
    <property type="entry name" value="Homeodomain-like"/>
    <property type="match status" value="2"/>
</dbReference>
<sequence length="275" mass="30846">MTDAIRLYWGRFGHVSVLNVANDFVTHAHGEAHLIIWLEGTAGEMTIGRETVRLGPGTAAGINSFQPHSHALSRDGKPGLFLAFYIDPDWARRRRDLPSSAPLFTQAAITLEPWLHQAAANLLDHLTDNESIDDVANYEIERFIDSVLDAADASAPQAARARINTMLDFRVRKAIQLMKANVCERISFDDVARSVGLSRPHFFALFKEQTNLTPNVYWNTLRMEEAVRQLQWSQEPLISVACNLGFTTQGNFSRFFRDHVGVPPTLYREAARATA</sequence>
<dbReference type="EMBL" id="CCMZ01000056">
    <property type="protein sequence ID" value="CDX27129.1"/>
    <property type="molecule type" value="Genomic_DNA"/>
</dbReference>
<dbReference type="PANTHER" id="PTHR46796">
    <property type="entry name" value="HTH-TYPE TRANSCRIPTIONAL ACTIVATOR RHAS-RELATED"/>
    <property type="match status" value="1"/>
</dbReference>
<dbReference type="InterPro" id="IPR018060">
    <property type="entry name" value="HTH_AraC"/>
</dbReference>
<evidence type="ECO:0000313" key="5">
    <source>
        <dbReference type="EMBL" id="CDX27129.1"/>
    </source>
</evidence>
<evidence type="ECO:0000313" key="6">
    <source>
        <dbReference type="Proteomes" id="UP000045285"/>
    </source>
</evidence>
<dbReference type="SMART" id="SM00342">
    <property type="entry name" value="HTH_ARAC"/>
    <property type="match status" value="1"/>
</dbReference>
<dbReference type="InterPro" id="IPR050204">
    <property type="entry name" value="AraC_XylS_family_regulators"/>
</dbReference>
<evidence type="ECO:0000256" key="3">
    <source>
        <dbReference type="ARBA" id="ARBA00023163"/>
    </source>
</evidence>